<feature type="transmembrane region" description="Helical" evidence="6">
    <location>
        <begin position="270"/>
        <end position="288"/>
    </location>
</feature>
<accession>A0ABS5HHF7</accession>
<evidence type="ECO:0008006" key="9">
    <source>
        <dbReference type="Google" id="ProtNLM"/>
    </source>
</evidence>
<feature type="transmembrane region" description="Helical" evidence="6">
    <location>
        <begin position="232"/>
        <end position="250"/>
    </location>
</feature>
<protein>
    <recommendedName>
        <fullName evidence="9">Polysaccharide biosynthesis protein</fullName>
    </recommendedName>
</protein>
<feature type="transmembrane region" description="Helical" evidence="6">
    <location>
        <begin position="50"/>
        <end position="74"/>
    </location>
</feature>
<dbReference type="PANTHER" id="PTHR30250:SF11">
    <property type="entry name" value="O-ANTIGEN TRANSPORTER-RELATED"/>
    <property type="match status" value="1"/>
</dbReference>
<sequence length="429" mass="49214">MINVKTLINKLILSKYTISVFIGWLCKIVSLLLAFLNIRLMFGIVGVEGYALFSILSSLMAWFILLNLGMPLAIQNIIAKYIVNNIDRKQFYSNLMFLIFFILLLSIPIDCVASYLVAKFLINKYLELISFIDIFLILYMFILNGLIQILYAVLFAERRSIYPNIYPAIISIYSTIVLMIMRNFDMDISFVFVVYTLSYLFVFILSIYQSIGFIKPKYDKSITYEIFLSSRQFFIFLLLSTCVLCIDYIIAAKFLNDVEIVKYNFVSKIFNVIPTLHSILLATSFSNISESFQSKNIKHIVSILKQNIIIGFIITFIVSVVFLIFNEFIISLLSGRDDLQISYTTIYLAIGYMIIRNWSDAFGSALQASNNIAIINYIIPLQALINIFFQYVLVDKFGINGIFMALSISFLATVCIFLPITLTKRLNSV</sequence>
<dbReference type="InterPro" id="IPR050833">
    <property type="entry name" value="Poly_Biosynth_Transport"/>
</dbReference>
<dbReference type="Proteomes" id="UP000682951">
    <property type="component" value="Unassembled WGS sequence"/>
</dbReference>
<evidence type="ECO:0000256" key="3">
    <source>
        <dbReference type="ARBA" id="ARBA00022692"/>
    </source>
</evidence>
<evidence type="ECO:0000256" key="6">
    <source>
        <dbReference type="SAM" id="Phobius"/>
    </source>
</evidence>
<gene>
    <name evidence="7" type="ORF">KDD93_03880</name>
</gene>
<organism evidence="7 8">
    <name type="scientific">Campylobacter anatolicus</name>
    <dbReference type="NCBI Taxonomy" id="2829105"/>
    <lineage>
        <taxon>Bacteria</taxon>
        <taxon>Pseudomonadati</taxon>
        <taxon>Campylobacterota</taxon>
        <taxon>Epsilonproteobacteria</taxon>
        <taxon>Campylobacterales</taxon>
        <taxon>Campylobacteraceae</taxon>
        <taxon>Campylobacter</taxon>
    </lineage>
</organism>
<keyword evidence="2" id="KW-1003">Cell membrane</keyword>
<keyword evidence="5 6" id="KW-0472">Membrane</keyword>
<keyword evidence="4 6" id="KW-1133">Transmembrane helix</keyword>
<feature type="transmembrane region" description="Helical" evidence="6">
    <location>
        <begin position="190"/>
        <end position="211"/>
    </location>
</feature>
<evidence type="ECO:0000256" key="2">
    <source>
        <dbReference type="ARBA" id="ARBA00022475"/>
    </source>
</evidence>
<feature type="transmembrane region" description="Helical" evidence="6">
    <location>
        <begin position="12"/>
        <end position="38"/>
    </location>
</feature>
<feature type="transmembrane region" description="Helical" evidence="6">
    <location>
        <begin position="165"/>
        <end position="184"/>
    </location>
</feature>
<comment type="caution">
    <text evidence="7">The sequence shown here is derived from an EMBL/GenBank/DDBJ whole genome shotgun (WGS) entry which is preliminary data.</text>
</comment>
<feature type="transmembrane region" description="Helical" evidence="6">
    <location>
        <begin position="341"/>
        <end position="359"/>
    </location>
</feature>
<keyword evidence="8" id="KW-1185">Reference proteome</keyword>
<dbReference type="RefSeq" id="WP_212141802.1">
    <property type="nucleotide sequence ID" value="NZ_JAGSSW010000003.1"/>
</dbReference>
<dbReference type="Pfam" id="PF01554">
    <property type="entry name" value="MatE"/>
    <property type="match status" value="1"/>
</dbReference>
<name>A0ABS5HHF7_9BACT</name>
<feature type="transmembrane region" description="Helical" evidence="6">
    <location>
        <begin position="399"/>
        <end position="422"/>
    </location>
</feature>
<feature type="transmembrane region" description="Helical" evidence="6">
    <location>
        <begin position="371"/>
        <end position="393"/>
    </location>
</feature>
<feature type="transmembrane region" description="Helical" evidence="6">
    <location>
        <begin position="95"/>
        <end position="116"/>
    </location>
</feature>
<dbReference type="PANTHER" id="PTHR30250">
    <property type="entry name" value="PST FAMILY PREDICTED COLANIC ACID TRANSPORTER"/>
    <property type="match status" value="1"/>
</dbReference>
<evidence type="ECO:0000313" key="8">
    <source>
        <dbReference type="Proteomes" id="UP000682951"/>
    </source>
</evidence>
<evidence type="ECO:0000313" key="7">
    <source>
        <dbReference type="EMBL" id="MBR8463714.1"/>
    </source>
</evidence>
<comment type="subcellular location">
    <subcellularLocation>
        <location evidence="1">Cell membrane</location>
        <topology evidence="1">Multi-pass membrane protein</topology>
    </subcellularLocation>
</comment>
<reference evidence="7 8" key="1">
    <citation type="submission" date="2021-04" db="EMBL/GenBank/DDBJ databases">
        <title>Molecular and phenotypic characterization and identification of bacterial isolates recovered from the Anatolian ground squirrels (Spermophilus xanthoprymnus) and which have the potential to form a new species in the Campylobacter genus.</title>
        <authorList>
            <person name="Aydin F."/>
            <person name="Abay S."/>
            <person name="Kayman T."/>
            <person name="Karakaya E."/>
            <person name="Mustak H.K."/>
            <person name="Mustak I.B."/>
            <person name="Bilgin N."/>
            <person name="Duzler A."/>
            <person name="Sahin O."/>
            <person name="Guran O."/>
            <person name="Saticioglu I.B."/>
        </authorList>
    </citation>
    <scope>NUCLEOTIDE SEQUENCE [LARGE SCALE GENOMIC DNA]</scope>
    <source>
        <strain evidence="8">faydin-G24</strain>
    </source>
</reference>
<keyword evidence="3 6" id="KW-0812">Transmembrane</keyword>
<feature type="transmembrane region" description="Helical" evidence="6">
    <location>
        <begin position="308"/>
        <end position="329"/>
    </location>
</feature>
<dbReference type="InterPro" id="IPR002528">
    <property type="entry name" value="MATE_fam"/>
</dbReference>
<evidence type="ECO:0000256" key="5">
    <source>
        <dbReference type="ARBA" id="ARBA00023136"/>
    </source>
</evidence>
<feature type="transmembrane region" description="Helical" evidence="6">
    <location>
        <begin position="128"/>
        <end position="153"/>
    </location>
</feature>
<evidence type="ECO:0000256" key="4">
    <source>
        <dbReference type="ARBA" id="ARBA00022989"/>
    </source>
</evidence>
<evidence type="ECO:0000256" key="1">
    <source>
        <dbReference type="ARBA" id="ARBA00004651"/>
    </source>
</evidence>
<dbReference type="EMBL" id="JAGSSW010000003">
    <property type="protein sequence ID" value="MBR8463714.1"/>
    <property type="molecule type" value="Genomic_DNA"/>
</dbReference>
<proteinExistence type="predicted"/>